<accession>A0A455SV23</accession>
<dbReference type="SUPFAM" id="SSF55347">
    <property type="entry name" value="Glyceraldehyde-3-phosphate dehydrogenase-like, C-terminal domain"/>
    <property type="match status" value="1"/>
</dbReference>
<evidence type="ECO:0000259" key="2">
    <source>
        <dbReference type="Pfam" id="PF01408"/>
    </source>
</evidence>
<dbReference type="AlphaFoldDB" id="A0A455SV23"/>
<dbReference type="InterPro" id="IPR055170">
    <property type="entry name" value="GFO_IDH_MocA-like_dom"/>
</dbReference>
<proteinExistence type="predicted"/>
<feature type="domain" description="GFO/IDH/MocA-like oxidoreductase" evidence="3">
    <location>
        <begin position="130"/>
        <end position="252"/>
    </location>
</feature>
<dbReference type="Gene3D" id="3.40.50.720">
    <property type="entry name" value="NAD(P)-binding Rossmann-like Domain"/>
    <property type="match status" value="1"/>
</dbReference>
<evidence type="ECO:0000313" key="4">
    <source>
        <dbReference type="EMBL" id="BBH92227.1"/>
    </source>
</evidence>
<evidence type="ECO:0000256" key="1">
    <source>
        <dbReference type="ARBA" id="ARBA00023002"/>
    </source>
</evidence>
<dbReference type="PANTHER" id="PTHR43818:SF11">
    <property type="entry name" value="BCDNA.GH03377"/>
    <property type="match status" value="1"/>
</dbReference>
<feature type="domain" description="Gfo/Idh/MocA-like oxidoreductase N-terminal" evidence="2">
    <location>
        <begin position="2"/>
        <end position="116"/>
    </location>
</feature>
<dbReference type="InterPro" id="IPR050463">
    <property type="entry name" value="Gfo/Idh/MocA_oxidrdct_glycsds"/>
</dbReference>
<organism evidence="4">
    <name type="scientific">Thermogemmatispora argillosa</name>
    <dbReference type="NCBI Taxonomy" id="2045280"/>
    <lineage>
        <taxon>Bacteria</taxon>
        <taxon>Bacillati</taxon>
        <taxon>Chloroflexota</taxon>
        <taxon>Ktedonobacteria</taxon>
        <taxon>Thermogemmatisporales</taxon>
        <taxon>Thermogemmatisporaceae</taxon>
        <taxon>Thermogemmatispora</taxon>
    </lineage>
</organism>
<protein>
    <submittedName>
        <fullName evidence="4">Dehydrogenase</fullName>
    </submittedName>
</protein>
<name>A0A455SV23_9CHLR</name>
<reference evidence="4" key="1">
    <citation type="submission" date="2018-12" db="EMBL/GenBank/DDBJ databases">
        <title>Novel natural products biosynthetic potential of the class Ktedonobacteria.</title>
        <authorList>
            <person name="Zheng Y."/>
            <person name="Saitou A."/>
            <person name="Wang C.M."/>
            <person name="Toyoda A."/>
            <person name="Minakuchi Y."/>
            <person name="Sekiguchi Y."/>
            <person name="Ueda K."/>
            <person name="Takano H."/>
            <person name="Sakai Y."/>
            <person name="Yokota A."/>
            <person name="Yabe S."/>
        </authorList>
    </citation>
    <scope>NUCLEOTIDE SEQUENCE</scope>
    <source>
        <strain evidence="4">A3-2</strain>
    </source>
</reference>
<dbReference type="InterPro" id="IPR036291">
    <property type="entry name" value="NAD(P)-bd_dom_sf"/>
</dbReference>
<dbReference type="GO" id="GO:0016491">
    <property type="term" value="F:oxidoreductase activity"/>
    <property type="evidence" value="ECO:0007669"/>
    <property type="project" value="UniProtKB-KW"/>
</dbReference>
<sequence>MVRIGLLGSGFVATFYMQGLVEVPGQQVVSVYGRTAQRVQEFAARWGIPHATTSMEEVAANPEVDVLFIALPNKLHLEAAQLAARHKKHVVCTKPLARNAQEARQMLEAVRQAGVLHGYAETEVFCPAVMRARALIEEGAIGRVLTVRSREAHAGPHAPHFWNAEEAGGGALLDMGCHTIEAARYFIGKEVRPVEVLAWGATLYHTDKTTGEDNAVLLLRFENGALAQSEISWTARGSLDLRNEIYGTEGSIFTDVTRSTPISAFVRSTSSYLLEKAESNSGWIFPLPDEARVYGYHEEMKHFVECIARGEMPRETFEDGVIVNTIIDAAYRSIREHRWISLEW</sequence>
<dbReference type="PANTHER" id="PTHR43818">
    <property type="entry name" value="BCDNA.GH03377"/>
    <property type="match status" value="1"/>
</dbReference>
<dbReference type="EMBL" id="AP019377">
    <property type="protein sequence ID" value="BBH92227.1"/>
    <property type="molecule type" value="Genomic_DNA"/>
</dbReference>
<dbReference type="SUPFAM" id="SSF51735">
    <property type="entry name" value="NAD(P)-binding Rossmann-fold domains"/>
    <property type="match status" value="1"/>
</dbReference>
<dbReference type="GO" id="GO:0000166">
    <property type="term" value="F:nucleotide binding"/>
    <property type="evidence" value="ECO:0007669"/>
    <property type="project" value="InterPro"/>
</dbReference>
<keyword evidence="1" id="KW-0560">Oxidoreductase</keyword>
<dbReference type="InterPro" id="IPR000683">
    <property type="entry name" value="Gfo/Idh/MocA-like_OxRdtase_N"/>
</dbReference>
<dbReference type="Pfam" id="PF22725">
    <property type="entry name" value="GFO_IDH_MocA_C3"/>
    <property type="match status" value="1"/>
</dbReference>
<gene>
    <name evidence="4" type="ORF">KTA_04260</name>
</gene>
<dbReference type="Pfam" id="PF01408">
    <property type="entry name" value="GFO_IDH_MocA"/>
    <property type="match status" value="1"/>
</dbReference>
<evidence type="ECO:0000259" key="3">
    <source>
        <dbReference type="Pfam" id="PF22725"/>
    </source>
</evidence>
<dbReference type="Gene3D" id="3.30.360.10">
    <property type="entry name" value="Dihydrodipicolinate Reductase, domain 2"/>
    <property type="match status" value="1"/>
</dbReference>